<dbReference type="Gene3D" id="3.30.40.10">
    <property type="entry name" value="Zinc/RING finger domain, C3HC4 (zinc finger)"/>
    <property type="match status" value="1"/>
</dbReference>
<protein>
    <recommendedName>
        <fullName evidence="4">RING-type E3 ubiquitin transferase</fullName>
        <ecNumber evidence="4">2.3.2.27</ecNumber>
    </recommendedName>
</protein>
<evidence type="ECO:0000256" key="1">
    <source>
        <dbReference type="ARBA" id="ARBA00000900"/>
    </source>
</evidence>
<dbReference type="SUPFAM" id="SSF57850">
    <property type="entry name" value="RING/U-box"/>
    <property type="match status" value="1"/>
</dbReference>
<dbReference type="SMART" id="SM00184">
    <property type="entry name" value="RING"/>
    <property type="match status" value="1"/>
</dbReference>
<dbReference type="PROSITE" id="PS50089">
    <property type="entry name" value="ZF_RING_2"/>
    <property type="match status" value="1"/>
</dbReference>
<keyword evidence="8 14" id="KW-0863">Zinc-finger</keyword>
<evidence type="ECO:0000256" key="11">
    <source>
        <dbReference type="ARBA" id="ARBA00022989"/>
    </source>
</evidence>
<organism evidence="18 19">
    <name type="scientific">Carpinus fangiana</name>
    <dbReference type="NCBI Taxonomy" id="176857"/>
    <lineage>
        <taxon>Eukaryota</taxon>
        <taxon>Viridiplantae</taxon>
        <taxon>Streptophyta</taxon>
        <taxon>Embryophyta</taxon>
        <taxon>Tracheophyta</taxon>
        <taxon>Spermatophyta</taxon>
        <taxon>Magnoliopsida</taxon>
        <taxon>eudicotyledons</taxon>
        <taxon>Gunneridae</taxon>
        <taxon>Pentapetalae</taxon>
        <taxon>rosids</taxon>
        <taxon>fabids</taxon>
        <taxon>Fagales</taxon>
        <taxon>Betulaceae</taxon>
        <taxon>Carpinus</taxon>
    </lineage>
</organism>
<name>A0A660KNW8_9ROSI</name>
<evidence type="ECO:0000256" key="7">
    <source>
        <dbReference type="ARBA" id="ARBA00022723"/>
    </source>
</evidence>
<dbReference type="AlphaFoldDB" id="A0A660KNW8"/>
<dbReference type="InterPro" id="IPR013083">
    <property type="entry name" value="Znf_RING/FYVE/PHD"/>
</dbReference>
<feature type="compositionally biased region" description="Low complexity" evidence="15">
    <location>
        <begin position="8"/>
        <end position="30"/>
    </location>
</feature>
<evidence type="ECO:0000256" key="10">
    <source>
        <dbReference type="ARBA" id="ARBA00022833"/>
    </source>
</evidence>
<evidence type="ECO:0000256" key="9">
    <source>
        <dbReference type="ARBA" id="ARBA00022786"/>
    </source>
</evidence>
<keyword evidence="9" id="KW-0833">Ubl conjugation pathway</keyword>
<dbReference type="Proteomes" id="UP000327013">
    <property type="component" value="Chromosome 4"/>
</dbReference>
<reference evidence="18 19" key="1">
    <citation type="submission" date="2019-06" db="EMBL/GenBank/DDBJ databases">
        <title>A chromosomal-level reference genome of Carpinus fangiana (Coryloideae, Betulaceae).</title>
        <authorList>
            <person name="Yang X."/>
            <person name="Wang Z."/>
            <person name="Zhang L."/>
            <person name="Hao G."/>
            <person name="Liu J."/>
            <person name="Yang Y."/>
        </authorList>
    </citation>
    <scope>NUCLEOTIDE SEQUENCE [LARGE SCALE GENOMIC DNA]</scope>
    <source>
        <strain evidence="18">Cfa_2016G</strain>
        <tissue evidence="18">Leaf</tissue>
    </source>
</reference>
<keyword evidence="10" id="KW-0862">Zinc</keyword>
<accession>A0A660KNW8</accession>
<comment type="subcellular location">
    <subcellularLocation>
        <location evidence="2">Membrane</location>
        <topology evidence="2">Single-pass membrane protein</topology>
    </subcellularLocation>
</comment>
<evidence type="ECO:0000256" key="14">
    <source>
        <dbReference type="PROSITE-ProRule" id="PRU00175"/>
    </source>
</evidence>
<evidence type="ECO:0000256" key="3">
    <source>
        <dbReference type="ARBA" id="ARBA00004906"/>
    </source>
</evidence>
<comment type="pathway">
    <text evidence="3">Protein modification; protein ubiquitination.</text>
</comment>
<evidence type="ECO:0000256" key="8">
    <source>
        <dbReference type="ARBA" id="ARBA00022771"/>
    </source>
</evidence>
<keyword evidence="11 16" id="KW-1133">Transmembrane helix</keyword>
<keyword evidence="12 16" id="KW-0472">Membrane</keyword>
<dbReference type="EMBL" id="CM017324">
    <property type="protein sequence ID" value="KAE8037524.1"/>
    <property type="molecule type" value="Genomic_DNA"/>
</dbReference>
<proteinExistence type="inferred from homology"/>
<dbReference type="Pfam" id="PF13639">
    <property type="entry name" value="zf-RING_2"/>
    <property type="match status" value="1"/>
</dbReference>
<dbReference type="EC" id="2.3.2.27" evidence="4"/>
<evidence type="ECO:0000256" key="13">
    <source>
        <dbReference type="ARBA" id="ARBA00024209"/>
    </source>
</evidence>
<dbReference type="GO" id="GO:0016020">
    <property type="term" value="C:membrane"/>
    <property type="evidence" value="ECO:0007669"/>
    <property type="project" value="UniProtKB-SubCell"/>
</dbReference>
<dbReference type="PANTHER" id="PTHR46913">
    <property type="entry name" value="RING-H2 FINGER PROTEIN ATL16"/>
    <property type="match status" value="1"/>
</dbReference>
<keyword evidence="6 16" id="KW-0812">Transmembrane</keyword>
<evidence type="ECO:0000313" key="18">
    <source>
        <dbReference type="EMBL" id="KAE8037524.1"/>
    </source>
</evidence>
<dbReference type="GO" id="GO:0008270">
    <property type="term" value="F:zinc ion binding"/>
    <property type="evidence" value="ECO:0007669"/>
    <property type="project" value="UniProtKB-KW"/>
</dbReference>
<keyword evidence="19" id="KW-1185">Reference proteome</keyword>
<evidence type="ECO:0000256" key="16">
    <source>
        <dbReference type="SAM" id="Phobius"/>
    </source>
</evidence>
<gene>
    <name evidence="18" type="ORF">FH972_010109</name>
</gene>
<feature type="domain" description="RING-type" evidence="17">
    <location>
        <begin position="131"/>
        <end position="173"/>
    </location>
</feature>
<dbReference type="OrthoDB" id="1730639at2759"/>
<dbReference type="InterPro" id="IPR044600">
    <property type="entry name" value="ATL1/ATL16-like"/>
</dbReference>
<evidence type="ECO:0000259" key="17">
    <source>
        <dbReference type="PROSITE" id="PS50089"/>
    </source>
</evidence>
<comment type="catalytic activity">
    <reaction evidence="1">
        <text>S-ubiquitinyl-[E2 ubiquitin-conjugating enzyme]-L-cysteine + [acceptor protein]-L-lysine = [E2 ubiquitin-conjugating enzyme]-L-cysteine + N(6)-ubiquitinyl-[acceptor protein]-L-lysine.</text>
        <dbReference type="EC" id="2.3.2.27"/>
    </reaction>
</comment>
<dbReference type="InterPro" id="IPR001841">
    <property type="entry name" value="Znf_RING"/>
</dbReference>
<keyword evidence="7" id="KW-0479">Metal-binding</keyword>
<evidence type="ECO:0000256" key="4">
    <source>
        <dbReference type="ARBA" id="ARBA00012483"/>
    </source>
</evidence>
<feature type="region of interest" description="Disordered" evidence="15">
    <location>
        <begin position="1"/>
        <end position="30"/>
    </location>
</feature>
<dbReference type="GO" id="GO:0016567">
    <property type="term" value="P:protein ubiquitination"/>
    <property type="evidence" value="ECO:0007669"/>
    <property type="project" value="InterPro"/>
</dbReference>
<keyword evidence="5" id="KW-0808">Transferase</keyword>
<feature type="region of interest" description="Disordered" evidence="15">
    <location>
        <begin position="78"/>
        <end position="103"/>
    </location>
</feature>
<evidence type="ECO:0000313" key="19">
    <source>
        <dbReference type="Proteomes" id="UP000327013"/>
    </source>
</evidence>
<feature type="transmembrane region" description="Helical" evidence="16">
    <location>
        <begin position="44"/>
        <end position="68"/>
    </location>
</feature>
<feature type="compositionally biased region" description="Basic and acidic residues" evidence="15">
    <location>
        <begin position="78"/>
        <end position="87"/>
    </location>
</feature>
<evidence type="ECO:0000256" key="15">
    <source>
        <dbReference type="SAM" id="MobiDB-lite"/>
    </source>
</evidence>
<evidence type="ECO:0000256" key="12">
    <source>
        <dbReference type="ARBA" id="ARBA00023136"/>
    </source>
</evidence>
<evidence type="ECO:0000256" key="6">
    <source>
        <dbReference type="ARBA" id="ARBA00022692"/>
    </source>
</evidence>
<dbReference type="GO" id="GO:0061630">
    <property type="term" value="F:ubiquitin protein ligase activity"/>
    <property type="evidence" value="ECO:0007669"/>
    <property type="project" value="UniProtKB-EC"/>
</dbReference>
<evidence type="ECO:0000256" key="5">
    <source>
        <dbReference type="ARBA" id="ARBA00022679"/>
    </source>
</evidence>
<comment type="similarity">
    <text evidence="13">Belongs to the RING-type zinc finger family. ATL subfamily.</text>
</comment>
<sequence>METHNRKPLTQSLPPLQPTTTTPSPPSGQSLPLSAFYQRSLGDLLIAVLVHVLVALLFAGCICICIYIRRRNTDIDSDAESRRRGLERTTSSPPSDLPTRSNLRNGVDPVIIRALPVHTYCGDAKDQRDDCAICLNEFKEKDAVKMIPFCKHVFHPVCIDMWLSSNMTCPVCRSTRFSVRRSREDRRSITMTLVQSDEGGGVV</sequence>
<dbReference type="PANTHER" id="PTHR46913:SF1">
    <property type="entry name" value="RING-H2 FINGER PROTEIN ATL16"/>
    <property type="match status" value="1"/>
</dbReference>
<feature type="compositionally biased region" description="Polar residues" evidence="15">
    <location>
        <begin position="88"/>
        <end position="103"/>
    </location>
</feature>
<evidence type="ECO:0000256" key="2">
    <source>
        <dbReference type="ARBA" id="ARBA00004167"/>
    </source>
</evidence>